<comment type="caution">
    <text evidence="1">The sequence shown here is derived from an EMBL/GenBank/DDBJ whole genome shotgun (WGS) entry which is preliminary data.</text>
</comment>
<accession>A0A9D3Y1M3</accession>
<reference evidence="1" key="1">
    <citation type="journal article" date="2019" name="bioRxiv">
        <title>The Genome of the Zebra Mussel, Dreissena polymorpha: A Resource for Invasive Species Research.</title>
        <authorList>
            <person name="McCartney M.A."/>
            <person name="Auch B."/>
            <person name="Kono T."/>
            <person name="Mallez S."/>
            <person name="Zhang Y."/>
            <person name="Obille A."/>
            <person name="Becker A."/>
            <person name="Abrahante J.E."/>
            <person name="Garbe J."/>
            <person name="Badalamenti J.P."/>
            <person name="Herman A."/>
            <person name="Mangelson H."/>
            <person name="Liachko I."/>
            <person name="Sullivan S."/>
            <person name="Sone E.D."/>
            <person name="Koren S."/>
            <person name="Silverstein K.A.T."/>
            <person name="Beckman K.B."/>
            <person name="Gohl D.M."/>
        </authorList>
    </citation>
    <scope>NUCLEOTIDE SEQUENCE</scope>
    <source>
        <strain evidence="1">Duluth1</strain>
        <tissue evidence="1">Whole animal</tissue>
    </source>
</reference>
<dbReference type="AlphaFoldDB" id="A0A9D3Y1M3"/>
<protein>
    <submittedName>
        <fullName evidence="1">Uncharacterized protein</fullName>
    </submittedName>
</protein>
<evidence type="ECO:0000313" key="1">
    <source>
        <dbReference type="EMBL" id="KAH3691987.1"/>
    </source>
</evidence>
<organism evidence="1 2">
    <name type="scientific">Dreissena polymorpha</name>
    <name type="common">Zebra mussel</name>
    <name type="synonym">Mytilus polymorpha</name>
    <dbReference type="NCBI Taxonomy" id="45954"/>
    <lineage>
        <taxon>Eukaryota</taxon>
        <taxon>Metazoa</taxon>
        <taxon>Spiralia</taxon>
        <taxon>Lophotrochozoa</taxon>
        <taxon>Mollusca</taxon>
        <taxon>Bivalvia</taxon>
        <taxon>Autobranchia</taxon>
        <taxon>Heteroconchia</taxon>
        <taxon>Euheterodonta</taxon>
        <taxon>Imparidentia</taxon>
        <taxon>Neoheterodontei</taxon>
        <taxon>Myida</taxon>
        <taxon>Dreissenoidea</taxon>
        <taxon>Dreissenidae</taxon>
        <taxon>Dreissena</taxon>
    </lineage>
</organism>
<proteinExistence type="predicted"/>
<dbReference type="EMBL" id="JAIWYP010000027">
    <property type="protein sequence ID" value="KAH3691987.1"/>
    <property type="molecule type" value="Genomic_DNA"/>
</dbReference>
<name>A0A9D3Y1M3_DREPO</name>
<gene>
    <name evidence="1" type="ORF">DPMN_191402</name>
</gene>
<sequence>MLSTGNSIRLLADMTACLKEVVKEATKFVSACYGKPDTEEMSITRQTLWAARVGKSGKAMPSLASLPPTTEAFFENVKRAHIQACIWKHALDADQPDLDPCYYGWQKDEVLNTLLPITIASNVA</sequence>
<evidence type="ECO:0000313" key="2">
    <source>
        <dbReference type="Proteomes" id="UP000828390"/>
    </source>
</evidence>
<keyword evidence="2" id="KW-1185">Reference proteome</keyword>
<dbReference type="Proteomes" id="UP000828390">
    <property type="component" value="Unassembled WGS sequence"/>
</dbReference>
<reference evidence="1" key="2">
    <citation type="submission" date="2020-11" db="EMBL/GenBank/DDBJ databases">
        <authorList>
            <person name="McCartney M.A."/>
            <person name="Auch B."/>
            <person name="Kono T."/>
            <person name="Mallez S."/>
            <person name="Becker A."/>
            <person name="Gohl D.M."/>
            <person name="Silverstein K.A.T."/>
            <person name="Koren S."/>
            <person name="Bechman K.B."/>
            <person name="Herman A."/>
            <person name="Abrahante J.E."/>
            <person name="Garbe J."/>
        </authorList>
    </citation>
    <scope>NUCLEOTIDE SEQUENCE</scope>
    <source>
        <strain evidence="1">Duluth1</strain>
        <tissue evidence="1">Whole animal</tissue>
    </source>
</reference>